<accession>A0A1J5NGI8</accession>
<dbReference type="Proteomes" id="UP000181901">
    <property type="component" value="Unassembled WGS sequence"/>
</dbReference>
<dbReference type="RefSeq" id="WP_071546223.1">
    <property type="nucleotide sequence ID" value="NZ_LKAQ01000004.1"/>
</dbReference>
<dbReference type="GO" id="GO:0019808">
    <property type="term" value="F:polyamine binding"/>
    <property type="evidence" value="ECO:0007669"/>
    <property type="project" value="InterPro"/>
</dbReference>
<dbReference type="AlphaFoldDB" id="A0A1J5NGI8"/>
<dbReference type="Pfam" id="PF13416">
    <property type="entry name" value="SBP_bac_8"/>
    <property type="match status" value="1"/>
</dbReference>
<reference evidence="7 8" key="1">
    <citation type="submission" date="2015-09" db="EMBL/GenBank/DDBJ databases">
        <title>Genome of Desulfovibrio dechloracetivorans BerOc1, a mercury methylating strain isolated from highly hydrocarbons and metals contaminated coastal sediments.</title>
        <authorList>
            <person name="Goni Urriza M."/>
            <person name="Gassie C."/>
            <person name="Bouchez O."/>
            <person name="Klopp C."/>
            <person name="Ranchou-Peyruse A."/>
            <person name="Remy G."/>
        </authorList>
    </citation>
    <scope>NUCLEOTIDE SEQUENCE [LARGE SCALE GENOMIC DNA]</scope>
    <source>
        <strain evidence="7 8">BerOc1</strain>
    </source>
</reference>
<feature type="binding site" evidence="5">
    <location>
        <begin position="163"/>
        <end position="166"/>
    </location>
    <ligand>
        <name>spermidine</name>
        <dbReference type="ChEBI" id="CHEBI:57834"/>
    </ligand>
</feature>
<dbReference type="EMBL" id="LKAQ01000004">
    <property type="protein sequence ID" value="OIQ50817.1"/>
    <property type="molecule type" value="Genomic_DNA"/>
</dbReference>
<comment type="subcellular location">
    <subcellularLocation>
        <location evidence="1">Periplasm</location>
    </subcellularLocation>
</comment>
<evidence type="ECO:0000256" key="4">
    <source>
        <dbReference type="ARBA" id="ARBA00022764"/>
    </source>
</evidence>
<evidence type="ECO:0000256" key="1">
    <source>
        <dbReference type="ARBA" id="ARBA00004418"/>
    </source>
</evidence>
<evidence type="ECO:0000256" key="3">
    <source>
        <dbReference type="ARBA" id="ARBA00022729"/>
    </source>
</evidence>
<evidence type="ECO:0000313" key="7">
    <source>
        <dbReference type="EMBL" id="OIQ50817.1"/>
    </source>
</evidence>
<dbReference type="PANTHER" id="PTHR30222:SF17">
    <property type="entry name" value="SPERMIDINE_PUTRESCINE-BINDING PERIPLASMIC PROTEIN"/>
    <property type="match status" value="1"/>
</dbReference>
<keyword evidence="2" id="KW-0813">Transport</keyword>
<keyword evidence="8" id="KW-1185">Reference proteome</keyword>
<dbReference type="Gene3D" id="3.40.190.10">
    <property type="entry name" value="Periplasmic binding protein-like II"/>
    <property type="match status" value="2"/>
</dbReference>
<dbReference type="PRINTS" id="PR00909">
    <property type="entry name" value="SPERMDNBNDNG"/>
</dbReference>
<evidence type="ECO:0000256" key="5">
    <source>
        <dbReference type="PIRSR" id="PIRSR019574-1"/>
    </source>
</evidence>
<keyword evidence="4" id="KW-0574">Periplasm</keyword>
<gene>
    <name evidence="7" type="primary">potD_4</name>
    <name evidence="7" type="ORF">BerOc1_02759</name>
</gene>
<dbReference type="GO" id="GO:0015846">
    <property type="term" value="P:polyamine transport"/>
    <property type="evidence" value="ECO:0007669"/>
    <property type="project" value="InterPro"/>
</dbReference>
<evidence type="ECO:0000313" key="8">
    <source>
        <dbReference type="Proteomes" id="UP000181901"/>
    </source>
</evidence>
<sequence>MKKLLLAIVLTLAFAVPALAGSGELYLYIWSEYIPDEVVENFTKETGIKVHLSTYDSNEAMYAKIKLAGDGYDLIVPSSDYVGLMRRQDMLLPLDKSKLTNFPNLSDKFTDQPFDPDNTFSVPYMWGSTAIAVNTGTLGEAAVTSYADLWKPEMNGRLLLPNDPREVFAIALKSLGYSLNDTDPAHLEQAYQKLKALMPYVRVFDSDSPKQALLSGEVSVGVIWNGEAYIANQENPEIQYVYPKEGFSMWMDSLCIPKGAKNLDEAHAFLNYLLRPDVAAAISTEMGYSTPNAKAAEFLEPEVAGNPIVYPDAATAAHGEFQDDIGEAMKLYEDYWVKLKGSND</sequence>
<dbReference type="OrthoDB" id="9769319at2"/>
<feature type="binding site" evidence="5">
    <location>
        <position position="322"/>
    </location>
    <ligand>
        <name>spermidine</name>
        <dbReference type="ChEBI" id="CHEBI:57834"/>
    </ligand>
</feature>
<feature type="binding site" evidence="5">
    <location>
        <position position="32"/>
    </location>
    <ligand>
        <name>spermidine</name>
        <dbReference type="ChEBI" id="CHEBI:57834"/>
    </ligand>
</feature>
<evidence type="ECO:0000256" key="2">
    <source>
        <dbReference type="ARBA" id="ARBA00022448"/>
    </source>
</evidence>
<name>A0A1J5NGI8_9BACT</name>
<dbReference type="GO" id="GO:0042597">
    <property type="term" value="C:periplasmic space"/>
    <property type="evidence" value="ECO:0007669"/>
    <property type="project" value="UniProtKB-SubCell"/>
</dbReference>
<dbReference type="SUPFAM" id="SSF53850">
    <property type="entry name" value="Periplasmic binding protein-like II"/>
    <property type="match status" value="1"/>
</dbReference>
<dbReference type="PANTHER" id="PTHR30222">
    <property type="entry name" value="SPERMIDINE/PUTRESCINE-BINDING PERIPLASMIC PROTEIN"/>
    <property type="match status" value="1"/>
</dbReference>
<organism evidence="7 8">
    <name type="scientific">Pseudodesulfovibrio hydrargyri</name>
    <dbReference type="NCBI Taxonomy" id="2125990"/>
    <lineage>
        <taxon>Bacteria</taxon>
        <taxon>Pseudomonadati</taxon>
        <taxon>Thermodesulfobacteriota</taxon>
        <taxon>Desulfovibrionia</taxon>
        <taxon>Desulfovibrionales</taxon>
        <taxon>Desulfovibrionaceae</taxon>
    </lineage>
</organism>
<protein>
    <submittedName>
        <fullName evidence="7">Spermidine/putrescine-binding periplasmic protein</fullName>
    </submittedName>
</protein>
<dbReference type="InterPro" id="IPR001188">
    <property type="entry name" value="Sperm_putr-bd"/>
</dbReference>
<keyword evidence="3 6" id="KW-0732">Signal</keyword>
<evidence type="ECO:0000256" key="6">
    <source>
        <dbReference type="SAM" id="SignalP"/>
    </source>
</evidence>
<comment type="caution">
    <text evidence="7">The sequence shown here is derived from an EMBL/GenBank/DDBJ whole genome shotgun (WGS) entry which is preliminary data.</text>
</comment>
<feature type="chain" id="PRO_5009635704" evidence="6">
    <location>
        <begin position="21"/>
        <end position="344"/>
    </location>
</feature>
<dbReference type="PIRSF" id="PIRSF019574">
    <property type="entry name" value="Periplasmic_polyamine_BP"/>
    <property type="match status" value="1"/>
</dbReference>
<feature type="signal peptide" evidence="6">
    <location>
        <begin position="1"/>
        <end position="20"/>
    </location>
</feature>
<proteinExistence type="predicted"/>
<dbReference type="InterPro" id="IPR006059">
    <property type="entry name" value="SBP"/>
</dbReference>